<protein>
    <recommendedName>
        <fullName evidence="3">HNH/ENDO VII superfamily nuclease</fullName>
    </recommendedName>
</protein>
<reference evidence="1 2" key="1">
    <citation type="submission" date="2018-03" db="EMBL/GenBank/DDBJ databases">
        <title>Genomic Encyclopedia of Type Strains, Phase III (KMG-III): the genomes of soil and plant-associated and newly described type strains.</title>
        <authorList>
            <person name="Whitman W."/>
        </authorList>
    </citation>
    <scope>NUCLEOTIDE SEQUENCE [LARGE SCALE GENOMIC DNA]</scope>
    <source>
        <strain evidence="1 2">VKM Ac-1602</strain>
    </source>
</reference>
<gene>
    <name evidence="1" type="ORF">B0H03_1044</name>
</gene>
<evidence type="ECO:0000313" key="1">
    <source>
        <dbReference type="EMBL" id="PWJ64638.1"/>
    </source>
</evidence>
<accession>A0ABX5LDK7</accession>
<name>A0ABX5LDK7_9MICO</name>
<dbReference type="EMBL" id="QGDV01000004">
    <property type="protein sequence ID" value="PWJ64638.1"/>
    <property type="molecule type" value="Genomic_DNA"/>
</dbReference>
<keyword evidence="2" id="KW-1185">Reference proteome</keyword>
<evidence type="ECO:0008006" key="3">
    <source>
        <dbReference type="Google" id="ProtNLM"/>
    </source>
</evidence>
<organism evidence="1 2">
    <name type="scientific">Rathayibacter iranicus NCPPB 2253 = VKM Ac-1602</name>
    <dbReference type="NCBI Taxonomy" id="1328868"/>
    <lineage>
        <taxon>Bacteria</taxon>
        <taxon>Bacillati</taxon>
        <taxon>Actinomycetota</taxon>
        <taxon>Actinomycetes</taxon>
        <taxon>Micrococcales</taxon>
        <taxon>Microbacteriaceae</taxon>
        <taxon>Rathayibacter</taxon>
    </lineage>
</organism>
<comment type="caution">
    <text evidence="1">The sequence shown here is derived from an EMBL/GenBank/DDBJ whole genome shotgun (WGS) entry which is preliminary data.</text>
</comment>
<sequence>MSGAAGAGVRAAFAKLGSNNTAALTVGAAASGAVGGVGAYVAEPGPQTPEGLLAAGAENALIGATTVGIPPRLSLKETKRFDNWICRSRYPTEPTVTFRAGDINGFNAGEWWSTDAPLSVSRVWSEKELPPQWPNGHPSHVNTGFASELPAGWPAYSGTIAPQRGPAGELYPGGTHQTYMPMVWNDVKEMQSWPLVP</sequence>
<evidence type="ECO:0000313" key="2">
    <source>
        <dbReference type="Proteomes" id="UP000245674"/>
    </source>
</evidence>
<dbReference type="Proteomes" id="UP000245674">
    <property type="component" value="Unassembled WGS sequence"/>
</dbReference>
<proteinExistence type="predicted"/>